<evidence type="ECO:0000256" key="3">
    <source>
        <dbReference type="ARBA" id="ARBA00007171"/>
    </source>
</evidence>
<dbReference type="SUPFAM" id="SSF56519">
    <property type="entry name" value="Penicillin binding protein dimerisation domain"/>
    <property type="match status" value="1"/>
</dbReference>
<dbReference type="InterPro" id="IPR036138">
    <property type="entry name" value="PBP_dimer_sf"/>
</dbReference>
<dbReference type="InterPro" id="IPR050515">
    <property type="entry name" value="Beta-lactam/transpept"/>
</dbReference>
<comment type="caution">
    <text evidence="13">The sequence shown here is derived from an EMBL/GenBank/DDBJ whole genome shotgun (WGS) entry which is preliminary data.</text>
</comment>
<keyword evidence="10" id="KW-0961">Cell wall biogenesis/degradation</keyword>
<evidence type="ECO:0000313" key="14">
    <source>
        <dbReference type="Proteomes" id="UP000543642"/>
    </source>
</evidence>
<evidence type="ECO:0000256" key="7">
    <source>
        <dbReference type="ARBA" id="ARBA00022984"/>
    </source>
</evidence>
<comment type="subcellular location">
    <subcellularLocation>
        <location evidence="2">Cell membrane</location>
    </subcellularLocation>
    <subcellularLocation>
        <location evidence="1">Membrane</location>
        <topology evidence="1">Single-pass membrane protein</topology>
    </subcellularLocation>
</comment>
<dbReference type="Pfam" id="PF03717">
    <property type="entry name" value="PBP_dimer"/>
    <property type="match status" value="1"/>
</dbReference>
<accession>A0A7W8M4B2</accession>
<keyword evidence="5" id="KW-0812">Transmembrane</keyword>
<evidence type="ECO:0000256" key="10">
    <source>
        <dbReference type="ARBA" id="ARBA00023316"/>
    </source>
</evidence>
<dbReference type="RefSeq" id="WP_183771676.1">
    <property type="nucleotide sequence ID" value="NZ_JACHFW010000002.1"/>
</dbReference>
<dbReference type="Gene3D" id="1.10.10.1230">
    <property type="entry name" value="Penicillin-binding protein, N-terminal non-catalytic domain, head sub-domain"/>
    <property type="match status" value="1"/>
</dbReference>
<sequence length="952" mass="106473">MLKSLFRGIFSVIRSRLFIVGAFFVILFVLLFHRLFVLQVVEGADYLEQFTYRIQRDTQIAAPRGTIYDCNGTVLAYDRMIYSVIIENSTLLSDNDTRNQMIERLIAIIEDNGREAVNNIPMEVSEDGTIEFTGSDTTIRNFKKDIFSVNYSDSLSSRQEAMTAQELFDYMRGEDFFDITGDYTDSEILKILALRYELYMTRYQQYVSVTVVSDVDDQLVAAVKENSASLPGVTISQSYVREYNDSEYFAHITGYTGTISDTELEQFAQDGHDEYTSSDTVGKTGIESVFEYELAGTKGSQTLYVNSLGSVLDTTDVTAAVPGNDVYLTIDADLTKTVYNLLEEKIAGILLAKLVEYVDEENNEDHLISYDQVFHAFIENNVIDTEHFYASDATALEESVGQRFNTYRDGVMAQMESILNPDNFVPQNTLSEEYDRYCNYIYTWARDNDILKTDMYDADEEVYSQWENGEISIGEFLQHAISQGWIDTTLLDISGEYVDTSEVYTSLTEAILNGLLDDSGFHKLIYKFMLTSETITEKEICQLLYDQGVLSTDDDDYTNLVNDVVTPRSFIYNKIYTMEITPDMLALDICSGAMVITDPNSGEVKALVSYPSYDANRISDSDYYSSLLNNESRPLFNRATQQTSAPGSTYKPLAAIAALEEGLIDLTTEVYDQVLFDKVYPSPSCWNQNGHGSVNITEAIGVSCNYFFYELGYNASLTADGQENDQQGLELLAKYARMFGFGQTTGIEIGEAQPNISDESSVRSFIGQGTNNYTPTQVNRYICAVANRGSVYNLSLVDKITDSSGALVEDFTPELINDLTNTVAESTWNAVHQGMWLVCNDTTSYRDVFTSLDVAVAGKSGTAQESELKPDHAWFTGFAPYSDPQVAVTVLISNGYGSTNVVDTFRDAIAAYFNLPLYESTQTTDTDTSSQRHARMPINYTSGSTTMDDGAD</sequence>
<dbReference type="GO" id="GO:0008658">
    <property type="term" value="F:penicillin binding"/>
    <property type="evidence" value="ECO:0007669"/>
    <property type="project" value="InterPro"/>
</dbReference>
<evidence type="ECO:0000259" key="11">
    <source>
        <dbReference type="Pfam" id="PF00905"/>
    </source>
</evidence>
<dbReference type="AlphaFoldDB" id="A0A7W8M4B2"/>
<dbReference type="GO" id="GO:0008360">
    <property type="term" value="P:regulation of cell shape"/>
    <property type="evidence" value="ECO:0007669"/>
    <property type="project" value="UniProtKB-KW"/>
</dbReference>
<dbReference type="GO" id="GO:0071972">
    <property type="term" value="F:peptidoglycan L,D-transpeptidase activity"/>
    <property type="evidence" value="ECO:0007669"/>
    <property type="project" value="TreeGrafter"/>
</dbReference>
<dbReference type="InterPro" id="IPR012338">
    <property type="entry name" value="Beta-lactam/transpept-like"/>
</dbReference>
<dbReference type="GO" id="GO:0009252">
    <property type="term" value="P:peptidoglycan biosynthetic process"/>
    <property type="evidence" value="ECO:0007669"/>
    <property type="project" value="UniProtKB-KW"/>
</dbReference>
<keyword evidence="4" id="KW-1003">Cell membrane</keyword>
<dbReference type="Gene3D" id="3.40.710.10">
    <property type="entry name" value="DD-peptidase/beta-lactamase superfamily"/>
    <property type="match status" value="1"/>
</dbReference>
<keyword evidence="14" id="KW-1185">Reference proteome</keyword>
<evidence type="ECO:0000256" key="9">
    <source>
        <dbReference type="ARBA" id="ARBA00023136"/>
    </source>
</evidence>
<evidence type="ECO:0000256" key="2">
    <source>
        <dbReference type="ARBA" id="ARBA00004236"/>
    </source>
</evidence>
<comment type="similarity">
    <text evidence="3">Belongs to the transpeptidase family.</text>
</comment>
<evidence type="ECO:0000256" key="1">
    <source>
        <dbReference type="ARBA" id="ARBA00004167"/>
    </source>
</evidence>
<dbReference type="Gene3D" id="3.90.1310.10">
    <property type="entry name" value="Penicillin-binding protein 2a (Domain 2)"/>
    <property type="match status" value="1"/>
</dbReference>
<dbReference type="EMBL" id="JACHFW010000002">
    <property type="protein sequence ID" value="MBB5263664.1"/>
    <property type="molecule type" value="Genomic_DNA"/>
</dbReference>
<keyword evidence="9" id="KW-0472">Membrane</keyword>
<evidence type="ECO:0000313" key="13">
    <source>
        <dbReference type="EMBL" id="MBB5263664.1"/>
    </source>
</evidence>
<gene>
    <name evidence="13" type="ORF">HNP82_000762</name>
</gene>
<name>A0A7W8M4B2_9FIRM</name>
<organism evidence="13 14">
    <name type="scientific">Catenibacillus scindens</name>
    <dbReference type="NCBI Taxonomy" id="673271"/>
    <lineage>
        <taxon>Bacteria</taxon>
        <taxon>Bacillati</taxon>
        <taxon>Bacillota</taxon>
        <taxon>Clostridia</taxon>
        <taxon>Lachnospirales</taxon>
        <taxon>Lachnospiraceae</taxon>
        <taxon>Catenibacillus</taxon>
    </lineage>
</organism>
<dbReference type="Pfam" id="PF00905">
    <property type="entry name" value="Transpeptidase"/>
    <property type="match status" value="1"/>
</dbReference>
<reference evidence="13 14" key="1">
    <citation type="submission" date="2020-08" db="EMBL/GenBank/DDBJ databases">
        <title>Genomic Encyclopedia of Type Strains, Phase IV (KMG-IV): sequencing the most valuable type-strain genomes for metagenomic binning, comparative biology and taxonomic classification.</title>
        <authorList>
            <person name="Goeker M."/>
        </authorList>
    </citation>
    <scope>NUCLEOTIDE SEQUENCE [LARGE SCALE GENOMIC DNA]</scope>
    <source>
        <strain evidence="13 14">DSM 106146</strain>
    </source>
</reference>
<dbReference type="InterPro" id="IPR001460">
    <property type="entry name" value="PCN-bd_Tpept"/>
</dbReference>
<evidence type="ECO:0000259" key="12">
    <source>
        <dbReference type="Pfam" id="PF03717"/>
    </source>
</evidence>
<protein>
    <submittedName>
        <fullName evidence="13">Penicillin-binding protein 2</fullName>
    </submittedName>
</protein>
<feature type="domain" description="Penicillin-binding protein dimerisation" evidence="12">
    <location>
        <begin position="60"/>
        <end position="314"/>
    </location>
</feature>
<dbReference type="InterPro" id="IPR005311">
    <property type="entry name" value="PBP_dimer"/>
</dbReference>
<keyword evidence="6" id="KW-0133">Cell shape</keyword>
<dbReference type="PANTHER" id="PTHR30627:SF2">
    <property type="entry name" value="PEPTIDOGLYCAN D,D-TRANSPEPTIDASE MRDA"/>
    <property type="match status" value="1"/>
</dbReference>
<feature type="domain" description="Penicillin-binding protein transpeptidase" evidence="11">
    <location>
        <begin position="592"/>
        <end position="899"/>
    </location>
</feature>
<evidence type="ECO:0000256" key="5">
    <source>
        <dbReference type="ARBA" id="ARBA00022692"/>
    </source>
</evidence>
<dbReference type="GO" id="GO:0071555">
    <property type="term" value="P:cell wall organization"/>
    <property type="evidence" value="ECO:0007669"/>
    <property type="project" value="UniProtKB-KW"/>
</dbReference>
<keyword evidence="8" id="KW-1133">Transmembrane helix</keyword>
<evidence type="ECO:0000256" key="8">
    <source>
        <dbReference type="ARBA" id="ARBA00022989"/>
    </source>
</evidence>
<evidence type="ECO:0000256" key="4">
    <source>
        <dbReference type="ARBA" id="ARBA00022475"/>
    </source>
</evidence>
<evidence type="ECO:0000256" key="6">
    <source>
        <dbReference type="ARBA" id="ARBA00022960"/>
    </source>
</evidence>
<dbReference type="GO" id="GO:0005886">
    <property type="term" value="C:plasma membrane"/>
    <property type="evidence" value="ECO:0007669"/>
    <property type="project" value="UniProtKB-SubCell"/>
</dbReference>
<dbReference type="Proteomes" id="UP000543642">
    <property type="component" value="Unassembled WGS sequence"/>
</dbReference>
<keyword evidence="7" id="KW-0573">Peptidoglycan synthesis</keyword>
<dbReference type="PANTHER" id="PTHR30627">
    <property type="entry name" value="PEPTIDOGLYCAN D,D-TRANSPEPTIDASE"/>
    <property type="match status" value="1"/>
</dbReference>
<dbReference type="SUPFAM" id="SSF56601">
    <property type="entry name" value="beta-lactamase/transpeptidase-like"/>
    <property type="match status" value="1"/>
</dbReference>
<proteinExistence type="inferred from homology"/>